<evidence type="ECO:0000313" key="10">
    <source>
        <dbReference type="EMBL" id="AMK53274.1"/>
    </source>
</evidence>
<keyword evidence="5" id="KW-0378">Hydrolase</keyword>
<evidence type="ECO:0000256" key="8">
    <source>
        <dbReference type="ARBA" id="ARBA00033183"/>
    </source>
</evidence>
<dbReference type="NCBIfam" id="TIGR02582">
    <property type="entry name" value="cas7_TM1809"/>
    <property type="match status" value="1"/>
</dbReference>
<dbReference type="InterPro" id="IPR005537">
    <property type="entry name" value="RAMP_III_fam"/>
</dbReference>
<evidence type="ECO:0000259" key="9">
    <source>
        <dbReference type="Pfam" id="PF03787"/>
    </source>
</evidence>
<dbReference type="EMBL" id="CP011391">
    <property type="protein sequence ID" value="AMK53274.1"/>
    <property type="molecule type" value="Genomic_DNA"/>
</dbReference>
<evidence type="ECO:0000256" key="2">
    <source>
        <dbReference type="ARBA" id="ARBA00022150"/>
    </source>
</evidence>
<organism evidence="10 11">
    <name type="scientific">Faecalibaculum rodentium</name>
    <dbReference type="NCBI Taxonomy" id="1702221"/>
    <lineage>
        <taxon>Bacteria</taxon>
        <taxon>Bacillati</taxon>
        <taxon>Bacillota</taxon>
        <taxon>Erysipelotrichia</taxon>
        <taxon>Erysipelotrichales</taxon>
        <taxon>Erysipelotrichaceae</taxon>
        <taxon>Faecalibaculum</taxon>
    </lineage>
</organism>
<evidence type="ECO:0000313" key="11">
    <source>
        <dbReference type="Proteomes" id="UP000069771"/>
    </source>
</evidence>
<evidence type="ECO:0000256" key="7">
    <source>
        <dbReference type="ARBA" id="ARBA00023118"/>
    </source>
</evidence>
<dbReference type="InterPro" id="IPR052216">
    <property type="entry name" value="CRISPR_Csm3_endoribonuclease"/>
</dbReference>
<dbReference type="GO" id="GO:0016787">
    <property type="term" value="F:hydrolase activity"/>
    <property type="evidence" value="ECO:0007669"/>
    <property type="project" value="UniProtKB-KW"/>
</dbReference>
<dbReference type="GO" id="GO:0051607">
    <property type="term" value="P:defense response to virus"/>
    <property type="evidence" value="ECO:0007669"/>
    <property type="project" value="UniProtKB-KW"/>
</dbReference>
<dbReference type="KEGG" id="fro:AALO17_01400"/>
<dbReference type="PANTHER" id="PTHR35579:SF3">
    <property type="entry name" value="CRISPR SYSTEM CMS ENDORIBONUCLEASE CSM3"/>
    <property type="match status" value="1"/>
</dbReference>
<dbReference type="AlphaFoldDB" id="A0A140DRJ7"/>
<protein>
    <recommendedName>
        <fullName evidence="2">CRISPR system Cms endoribonuclease Csm3</fullName>
    </recommendedName>
    <alternativeName>
        <fullName evidence="8">CRISPR type III A-associated RAMP protein Csm3</fullName>
    </alternativeName>
</protein>
<dbReference type="PANTHER" id="PTHR35579">
    <property type="entry name" value="CRISPR SYSTEM CMS ENDORIBONUCLEASE CSM3"/>
    <property type="match status" value="1"/>
</dbReference>
<reference evidence="10 11" key="1">
    <citation type="journal article" date="2016" name="Gut Pathog.">
        <title>Whole genome sequencing of "Faecalibaculum rodentium" ALO17, isolated from C57BL/6J laboratory mouse feces.</title>
        <authorList>
            <person name="Lim S."/>
            <person name="Chang D.H."/>
            <person name="Ahn S."/>
            <person name="Kim B.C."/>
        </authorList>
    </citation>
    <scope>NUCLEOTIDE SEQUENCE [LARGE SCALE GENOMIC DNA]</scope>
    <source>
        <strain evidence="10 11">Alo17</strain>
    </source>
</reference>
<dbReference type="STRING" id="1702221.AALO17_01400"/>
<evidence type="ECO:0000256" key="4">
    <source>
        <dbReference type="ARBA" id="ARBA00022759"/>
    </source>
</evidence>
<evidence type="ECO:0000256" key="6">
    <source>
        <dbReference type="ARBA" id="ARBA00022884"/>
    </source>
</evidence>
<keyword evidence="3" id="KW-0540">Nuclease</keyword>
<dbReference type="Pfam" id="PF03787">
    <property type="entry name" value="RAMPs"/>
    <property type="match status" value="1"/>
</dbReference>
<dbReference type="GO" id="GO:0003723">
    <property type="term" value="F:RNA binding"/>
    <property type="evidence" value="ECO:0007669"/>
    <property type="project" value="UniProtKB-KW"/>
</dbReference>
<dbReference type="InterPro" id="IPR013412">
    <property type="entry name" value="CRISPR-assoc_RAMP_Csm3"/>
</dbReference>
<evidence type="ECO:0000256" key="5">
    <source>
        <dbReference type="ARBA" id="ARBA00022801"/>
    </source>
</evidence>
<keyword evidence="4" id="KW-0255">Endonuclease</keyword>
<keyword evidence="7" id="KW-0051">Antiviral defense</keyword>
<dbReference type="GO" id="GO:0004519">
    <property type="term" value="F:endonuclease activity"/>
    <property type="evidence" value="ECO:0007669"/>
    <property type="project" value="UniProtKB-KW"/>
</dbReference>
<gene>
    <name evidence="10" type="ORF">AALO17_01400</name>
</gene>
<name>A0A140DRJ7_9FIRM</name>
<evidence type="ECO:0000256" key="3">
    <source>
        <dbReference type="ARBA" id="ARBA00022722"/>
    </source>
</evidence>
<dbReference type="OrthoDB" id="1063910at2"/>
<dbReference type="Proteomes" id="UP000069771">
    <property type="component" value="Chromosome"/>
</dbReference>
<comment type="similarity">
    <text evidence="1">Belongs to the CRISPR-associated Csm3 family.</text>
</comment>
<evidence type="ECO:0000256" key="1">
    <source>
        <dbReference type="ARBA" id="ARBA00006342"/>
    </source>
</evidence>
<accession>A0A140DRJ7</accession>
<dbReference type="GeneID" id="78477059"/>
<proteinExistence type="inferred from homology"/>
<dbReference type="RefSeq" id="WP_067554218.1">
    <property type="nucleotide sequence ID" value="NZ_CP011391.1"/>
</dbReference>
<keyword evidence="11" id="KW-1185">Reference proteome</keyword>
<keyword evidence="6" id="KW-0694">RNA-binding</keyword>
<dbReference type="PATRIC" id="fig|1702221.3.peg.132"/>
<feature type="domain" description="CRISPR type III-associated protein" evidence="9">
    <location>
        <begin position="11"/>
        <end position="199"/>
    </location>
</feature>
<sequence>MLKKILRMNYELELLSGLHIGGSTDVFDIGGADSTIIKNPMTGEPYIPGSSIKGKIRSVLTMKYGQIDEKEQDYTLEDNKVFLSLFQPVEDLNPIQVSRAIFRDAVLTPESRDRLQQHLGAGNFTEIKAENKINPLKGKAENPRFIERVPASAVFEGEIILQIFDGDNEEELRRGLEEGIRLLELSYLGGSGTRGYGKIAINDTDFEEVS</sequence>